<evidence type="ECO:0000256" key="5">
    <source>
        <dbReference type="ARBA" id="ARBA00022679"/>
    </source>
</evidence>
<evidence type="ECO:0000256" key="1">
    <source>
        <dbReference type="ARBA" id="ARBA00004651"/>
    </source>
</evidence>
<dbReference type="AlphaFoldDB" id="A0A328C7J0"/>
<gene>
    <name evidence="14" type="primary">ctaB</name>
    <name evidence="15" type="ORF">DL240_12130</name>
</gene>
<keyword evidence="9 14" id="KW-0472">Membrane</keyword>
<dbReference type="PANTHER" id="PTHR43448:SF7">
    <property type="entry name" value="4-HYDROXYBENZOATE SOLANESYLTRANSFERASE"/>
    <property type="match status" value="1"/>
</dbReference>
<evidence type="ECO:0000256" key="7">
    <source>
        <dbReference type="ARBA" id="ARBA00022989"/>
    </source>
</evidence>
<dbReference type="Pfam" id="PF01040">
    <property type="entry name" value="UbiA"/>
    <property type="match status" value="1"/>
</dbReference>
<keyword evidence="16" id="KW-1185">Reference proteome</keyword>
<dbReference type="GO" id="GO:0048034">
    <property type="term" value="P:heme O biosynthetic process"/>
    <property type="evidence" value="ECO:0007669"/>
    <property type="project" value="UniProtKB-UniRule"/>
</dbReference>
<evidence type="ECO:0000313" key="15">
    <source>
        <dbReference type="EMBL" id="RAL21598.1"/>
    </source>
</evidence>
<reference evidence="15 16" key="1">
    <citation type="submission" date="2018-05" db="EMBL/GenBank/DDBJ databases">
        <title>Lujinxingia marina gen. nov. sp. nov., a new facultative anaerobic member of the class Deltaproteobacteria, and proposal of Lujinxingaceae fam. nov.</title>
        <authorList>
            <person name="Li C.-M."/>
        </authorList>
    </citation>
    <scope>NUCLEOTIDE SEQUENCE [LARGE SCALE GENOMIC DNA]</scope>
    <source>
        <strain evidence="15 16">B210</strain>
    </source>
</reference>
<dbReference type="InterPro" id="IPR006369">
    <property type="entry name" value="Protohaem_IX_farnesylTrfase"/>
</dbReference>
<feature type="transmembrane region" description="Helical" evidence="14">
    <location>
        <begin position="196"/>
        <end position="219"/>
    </location>
</feature>
<dbReference type="NCBIfam" id="NF003349">
    <property type="entry name" value="PRK04375.1-2"/>
    <property type="match status" value="1"/>
</dbReference>
<dbReference type="CDD" id="cd13957">
    <property type="entry name" value="PT_UbiA_Cox10"/>
    <property type="match status" value="1"/>
</dbReference>
<accession>A0A328C7J0</accession>
<comment type="subcellular location">
    <subcellularLocation>
        <location evidence="1 14">Cell membrane</location>
        <topology evidence="1 14">Multi-pass membrane protein</topology>
    </subcellularLocation>
</comment>
<evidence type="ECO:0000256" key="2">
    <source>
        <dbReference type="ARBA" id="ARBA00004919"/>
    </source>
</evidence>
<evidence type="ECO:0000313" key="16">
    <source>
        <dbReference type="Proteomes" id="UP000249169"/>
    </source>
</evidence>
<comment type="function">
    <text evidence="14">Converts heme B (protoheme IX) to heme O by substitution of the vinyl group on carbon 2 of heme B porphyrin ring with a hydroxyethyl farnesyl side group.</text>
</comment>
<evidence type="ECO:0000256" key="6">
    <source>
        <dbReference type="ARBA" id="ARBA00022692"/>
    </source>
</evidence>
<dbReference type="UniPathway" id="UPA00834">
    <property type="reaction ID" value="UER00712"/>
</dbReference>
<comment type="similarity">
    <text evidence="14">Belongs to the UbiA prenyltransferase family. Protoheme IX farnesyltransferase subfamily.</text>
</comment>
<feature type="transmembrane region" description="Helical" evidence="14">
    <location>
        <begin position="50"/>
        <end position="69"/>
    </location>
</feature>
<feature type="transmembrane region" description="Helical" evidence="14">
    <location>
        <begin position="171"/>
        <end position="190"/>
    </location>
</feature>
<dbReference type="EMBL" id="QHKO01000005">
    <property type="protein sequence ID" value="RAL21598.1"/>
    <property type="molecule type" value="Genomic_DNA"/>
</dbReference>
<dbReference type="InterPro" id="IPR000537">
    <property type="entry name" value="UbiA_prenyltransferase"/>
</dbReference>
<dbReference type="Gene3D" id="1.10.357.140">
    <property type="entry name" value="UbiA prenyltransferase"/>
    <property type="match status" value="1"/>
</dbReference>
<dbReference type="EC" id="2.5.1.141" evidence="3 14"/>
<evidence type="ECO:0000256" key="12">
    <source>
        <dbReference type="ARBA" id="ARBA00042475"/>
    </source>
</evidence>
<evidence type="ECO:0000256" key="9">
    <source>
        <dbReference type="ARBA" id="ARBA00023136"/>
    </source>
</evidence>
<comment type="pathway">
    <text evidence="2 14">Porphyrin-containing compound metabolism; heme O biosynthesis; heme O from protoheme: step 1/1.</text>
</comment>
<dbReference type="HAMAP" id="MF_00154">
    <property type="entry name" value="CyoE_CtaB"/>
    <property type="match status" value="1"/>
</dbReference>
<dbReference type="InterPro" id="IPR030470">
    <property type="entry name" value="UbiA_prenylTrfase_CS"/>
</dbReference>
<dbReference type="Proteomes" id="UP000249169">
    <property type="component" value="Unassembled WGS sequence"/>
</dbReference>
<feature type="transmembrane region" description="Helical" evidence="14">
    <location>
        <begin position="120"/>
        <end position="140"/>
    </location>
</feature>
<keyword evidence="7 14" id="KW-1133">Transmembrane helix</keyword>
<feature type="transmembrane region" description="Helical" evidence="14">
    <location>
        <begin position="75"/>
        <end position="96"/>
    </location>
</feature>
<dbReference type="PROSITE" id="PS00943">
    <property type="entry name" value="UBIA"/>
    <property type="match status" value="1"/>
</dbReference>
<keyword evidence="8 14" id="KW-0350">Heme biosynthesis</keyword>
<feature type="transmembrane region" description="Helical" evidence="14">
    <location>
        <begin position="300"/>
        <end position="319"/>
    </location>
</feature>
<evidence type="ECO:0000256" key="8">
    <source>
        <dbReference type="ARBA" id="ARBA00023133"/>
    </source>
</evidence>
<feature type="transmembrane region" description="Helical" evidence="14">
    <location>
        <begin position="146"/>
        <end position="164"/>
    </location>
</feature>
<evidence type="ECO:0000256" key="10">
    <source>
        <dbReference type="ARBA" id="ARBA00030253"/>
    </source>
</evidence>
<dbReference type="NCBIfam" id="TIGR01473">
    <property type="entry name" value="cyoE_ctaB"/>
    <property type="match status" value="1"/>
</dbReference>
<dbReference type="InterPro" id="IPR044878">
    <property type="entry name" value="UbiA_sf"/>
</dbReference>
<evidence type="ECO:0000256" key="11">
    <source>
        <dbReference type="ARBA" id="ARBA00040810"/>
    </source>
</evidence>
<keyword evidence="6 14" id="KW-0812">Transmembrane</keyword>
<protein>
    <recommendedName>
        <fullName evidence="11 14">Protoheme IX farnesyltransferase</fullName>
        <ecNumber evidence="3 14">2.5.1.141</ecNumber>
    </recommendedName>
    <alternativeName>
        <fullName evidence="12 14">Heme B farnesyltransferase</fullName>
    </alternativeName>
    <alternativeName>
        <fullName evidence="10 14">Heme O synthase</fullName>
    </alternativeName>
</protein>
<comment type="miscellaneous">
    <text evidence="14">Carbon 2 of the heme B porphyrin ring is defined according to the Fischer nomenclature.</text>
</comment>
<proteinExistence type="inferred from homology"/>
<name>A0A328C7J0_9DELT</name>
<evidence type="ECO:0000256" key="13">
    <source>
        <dbReference type="ARBA" id="ARBA00047690"/>
    </source>
</evidence>
<feature type="transmembrane region" description="Helical" evidence="14">
    <location>
        <begin position="267"/>
        <end position="288"/>
    </location>
</feature>
<evidence type="ECO:0000256" key="14">
    <source>
        <dbReference type="HAMAP-Rule" id="MF_00154"/>
    </source>
</evidence>
<organism evidence="15 16">
    <name type="scientific">Lujinxingia litoralis</name>
    <dbReference type="NCBI Taxonomy" id="2211119"/>
    <lineage>
        <taxon>Bacteria</taxon>
        <taxon>Deltaproteobacteria</taxon>
        <taxon>Bradymonadales</taxon>
        <taxon>Lujinxingiaceae</taxon>
        <taxon>Lujinxingia</taxon>
    </lineage>
</organism>
<keyword evidence="4 14" id="KW-1003">Cell membrane</keyword>
<comment type="catalytic activity">
    <reaction evidence="13 14">
        <text>heme b + (2E,6E)-farnesyl diphosphate + H2O = Fe(II)-heme o + diphosphate</text>
        <dbReference type="Rhea" id="RHEA:28070"/>
        <dbReference type="ChEBI" id="CHEBI:15377"/>
        <dbReference type="ChEBI" id="CHEBI:33019"/>
        <dbReference type="ChEBI" id="CHEBI:60344"/>
        <dbReference type="ChEBI" id="CHEBI:60530"/>
        <dbReference type="ChEBI" id="CHEBI:175763"/>
        <dbReference type="EC" id="2.5.1.141"/>
    </reaction>
</comment>
<sequence length="365" mass="40528">MIRLARSRLAMRAPLQPLPVLPFSRVWPMQGVQRFLFLAREFAQLTKPGILRLLVITQFCTMLVAAGGVPELWTAIWATLGTVLICGSANTINMVWDQDIDQLMGRTAHRPLVVGTIKPAHALIFSGVLGLSAVMILTFLVNPLAALMGIAGHAYYAVLYTMWLKRSTPQNIVIGGAAGAFPVLIGWAAVTGELSITPWLIFAIVFFWTPPHFWALALYKDVEYGKANVPMMPNVRGHYTTKLQMLVYMLLLLTTTLALGLTGDVGLIYLIAAVILGAGFTYCCIRVAFDKTDHWAKRTFAFSIIYLGLLFAAMSVDSLQTHHFTERHYLAAIERDADRMRAEQDIDEIRRLHNATEAPVWTATP</sequence>
<feature type="transmembrane region" description="Helical" evidence="14">
    <location>
        <begin position="239"/>
        <end position="261"/>
    </location>
</feature>
<evidence type="ECO:0000256" key="3">
    <source>
        <dbReference type="ARBA" id="ARBA00012292"/>
    </source>
</evidence>
<evidence type="ECO:0000256" key="4">
    <source>
        <dbReference type="ARBA" id="ARBA00022475"/>
    </source>
</evidence>
<dbReference type="FunFam" id="1.10.357.140:FF:000001">
    <property type="entry name" value="Protoheme IX farnesyltransferase"/>
    <property type="match status" value="1"/>
</dbReference>
<dbReference type="PANTHER" id="PTHR43448">
    <property type="entry name" value="PROTOHEME IX FARNESYLTRANSFERASE, MITOCHONDRIAL"/>
    <property type="match status" value="1"/>
</dbReference>
<keyword evidence="5 14" id="KW-0808">Transferase</keyword>
<comment type="caution">
    <text evidence="15">The sequence shown here is derived from an EMBL/GenBank/DDBJ whole genome shotgun (WGS) entry which is preliminary data.</text>
</comment>
<dbReference type="GO" id="GO:0008495">
    <property type="term" value="F:protoheme IX farnesyltransferase activity"/>
    <property type="evidence" value="ECO:0007669"/>
    <property type="project" value="UniProtKB-UniRule"/>
</dbReference>
<dbReference type="GO" id="GO:0005886">
    <property type="term" value="C:plasma membrane"/>
    <property type="evidence" value="ECO:0007669"/>
    <property type="project" value="UniProtKB-SubCell"/>
</dbReference>